<sequence>MRPAARRRPSPSFVCTRGPRRLSDARPWPSLWPSRARDTHPAPRQIRSAPPSFPAMPAERQPLCRLRLPLILSTNLIPLPPHGPSPPGPRRVAPPPPLGLPPFA</sequence>
<accession>A0AAX6H0U3</accession>
<evidence type="ECO:0000313" key="3">
    <source>
        <dbReference type="EMBL" id="KAJ6834576.1"/>
    </source>
</evidence>
<evidence type="ECO:0000313" key="4">
    <source>
        <dbReference type="Proteomes" id="UP001140949"/>
    </source>
</evidence>
<feature type="region of interest" description="Disordered" evidence="1">
    <location>
        <begin position="1"/>
        <end position="58"/>
    </location>
</feature>
<reference evidence="3" key="2">
    <citation type="submission" date="2023-04" db="EMBL/GenBank/DDBJ databases">
        <authorList>
            <person name="Bruccoleri R.E."/>
            <person name="Oakeley E.J."/>
            <person name="Faust A.-M."/>
            <person name="Dessus-Babus S."/>
            <person name="Altorfer M."/>
            <person name="Burckhardt D."/>
            <person name="Oertli M."/>
            <person name="Naumann U."/>
            <person name="Petersen F."/>
            <person name="Wong J."/>
        </authorList>
    </citation>
    <scope>NUCLEOTIDE SEQUENCE</scope>
    <source>
        <strain evidence="3">GSM-AAB239-AS_SAM_17_03QT</strain>
        <tissue evidence="3">Leaf</tissue>
    </source>
</reference>
<dbReference type="EMBL" id="JANAVB010021999">
    <property type="protein sequence ID" value="KAJ6824526.1"/>
    <property type="molecule type" value="Genomic_DNA"/>
</dbReference>
<comment type="caution">
    <text evidence="3">The sequence shown here is derived from an EMBL/GenBank/DDBJ whole genome shotgun (WGS) entry which is preliminary data.</text>
</comment>
<name>A0AAX6H0U3_IRIPA</name>
<reference evidence="3" key="1">
    <citation type="journal article" date="2023" name="GigaByte">
        <title>Genome assembly of the bearded iris, Iris pallida Lam.</title>
        <authorList>
            <person name="Bruccoleri R.E."/>
            <person name="Oakeley E.J."/>
            <person name="Faust A.M.E."/>
            <person name="Altorfer M."/>
            <person name="Dessus-Babus S."/>
            <person name="Burckhardt D."/>
            <person name="Oertli M."/>
            <person name="Naumann U."/>
            <person name="Petersen F."/>
            <person name="Wong J."/>
        </authorList>
    </citation>
    <scope>NUCLEOTIDE SEQUENCE</scope>
    <source>
        <strain evidence="3">GSM-AAB239-AS_SAM_17_03QT</strain>
    </source>
</reference>
<keyword evidence="4" id="KW-1185">Reference proteome</keyword>
<proteinExistence type="predicted"/>
<dbReference type="Proteomes" id="UP001140949">
    <property type="component" value="Unassembled WGS sequence"/>
</dbReference>
<organism evidence="3 4">
    <name type="scientific">Iris pallida</name>
    <name type="common">Sweet iris</name>
    <dbReference type="NCBI Taxonomy" id="29817"/>
    <lineage>
        <taxon>Eukaryota</taxon>
        <taxon>Viridiplantae</taxon>
        <taxon>Streptophyta</taxon>
        <taxon>Embryophyta</taxon>
        <taxon>Tracheophyta</taxon>
        <taxon>Spermatophyta</taxon>
        <taxon>Magnoliopsida</taxon>
        <taxon>Liliopsida</taxon>
        <taxon>Asparagales</taxon>
        <taxon>Iridaceae</taxon>
        <taxon>Iridoideae</taxon>
        <taxon>Irideae</taxon>
        <taxon>Iris</taxon>
    </lineage>
</organism>
<protein>
    <submittedName>
        <fullName evidence="3">Pollen-specific leucine-rich repeat extensin-like protein 4</fullName>
    </submittedName>
</protein>
<feature type="region of interest" description="Disordered" evidence="1">
    <location>
        <begin position="75"/>
        <end position="104"/>
    </location>
</feature>
<dbReference type="AlphaFoldDB" id="A0AAX6H0U3"/>
<evidence type="ECO:0000313" key="2">
    <source>
        <dbReference type="EMBL" id="KAJ6824526.1"/>
    </source>
</evidence>
<dbReference type="EMBL" id="JANAVB010014279">
    <property type="protein sequence ID" value="KAJ6834576.1"/>
    <property type="molecule type" value="Genomic_DNA"/>
</dbReference>
<feature type="compositionally biased region" description="Pro residues" evidence="1">
    <location>
        <begin position="78"/>
        <end position="104"/>
    </location>
</feature>
<evidence type="ECO:0000256" key="1">
    <source>
        <dbReference type="SAM" id="MobiDB-lite"/>
    </source>
</evidence>
<gene>
    <name evidence="3" type="ORF">M6B38_334210</name>
    <name evidence="2" type="ORF">M6B38_381970</name>
</gene>